<evidence type="ECO:0000313" key="5">
    <source>
        <dbReference type="Proteomes" id="UP000326903"/>
    </source>
</evidence>
<organism evidence="4 5">
    <name type="scientific">Ginsengibacter hankyongi</name>
    <dbReference type="NCBI Taxonomy" id="2607284"/>
    <lineage>
        <taxon>Bacteria</taxon>
        <taxon>Pseudomonadati</taxon>
        <taxon>Bacteroidota</taxon>
        <taxon>Chitinophagia</taxon>
        <taxon>Chitinophagales</taxon>
        <taxon>Chitinophagaceae</taxon>
        <taxon>Ginsengibacter</taxon>
    </lineage>
</organism>
<dbReference type="PANTHER" id="PTHR43135">
    <property type="entry name" value="ALPHA-D-RIBOSE 1-METHYLPHOSPHONATE 5-TRIPHOSPHATE DIPHOSPHATASE"/>
    <property type="match status" value="1"/>
</dbReference>
<reference evidence="4 5" key="1">
    <citation type="submission" date="2019-09" db="EMBL/GenBank/DDBJ databases">
        <title>Draft genome sequence of Ginsengibacter sp. BR5-29.</title>
        <authorList>
            <person name="Im W.-T."/>
        </authorList>
    </citation>
    <scope>NUCLEOTIDE SEQUENCE [LARGE SCALE GENOMIC DNA]</scope>
    <source>
        <strain evidence="4 5">BR5-29</strain>
    </source>
</reference>
<dbReference type="InterPro" id="IPR032710">
    <property type="entry name" value="NTF2-like_dom_sf"/>
</dbReference>
<evidence type="ECO:0000259" key="2">
    <source>
        <dbReference type="Pfam" id="PF01979"/>
    </source>
</evidence>
<name>A0A5J5IFW2_9BACT</name>
<dbReference type="Pfam" id="PF01979">
    <property type="entry name" value="Amidohydro_1"/>
    <property type="match status" value="1"/>
</dbReference>
<accession>A0A5J5IFW2</accession>
<evidence type="ECO:0000313" key="4">
    <source>
        <dbReference type="EMBL" id="KAA9037699.1"/>
    </source>
</evidence>
<feature type="chain" id="PRO_5023807478" evidence="1">
    <location>
        <begin position="21"/>
        <end position="580"/>
    </location>
</feature>
<dbReference type="InterPro" id="IPR037401">
    <property type="entry name" value="SnoaL-like"/>
</dbReference>
<dbReference type="Pfam" id="PF12680">
    <property type="entry name" value="SnoaL_2"/>
    <property type="match status" value="1"/>
</dbReference>
<feature type="signal peptide" evidence="1">
    <location>
        <begin position="1"/>
        <end position="20"/>
    </location>
</feature>
<keyword evidence="1" id="KW-0732">Signal</keyword>
<dbReference type="Gene3D" id="3.10.450.50">
    <property type="match status" value="1"/>
</dbReference>
<keyword evidence="4" id="KW-0378">Hydrolase</keyword>
<dbReference type="AlphaFoldDB" id="A0A5J5IFW2"/>
<dbReference type="Proteomes" id="UP000326903">
    <property type="component" value="Unassembled WGS sequence"/>
</dbReference>
<dbReference type="Gene3D" id="3.20.20.140">
    <property type="entry name" value="Metal-dependent hydrolases"/>
    <property type="match status" value="1"/>
</dbReference>
<dbReference type="SUPFAM" id="SSF51556">
    <property type="entry name" value="Metallo-dependent hydrolases"/>
    <property type="match status" value="1"/>
</dbReference>
<dbReference type="SUPFAM" id="SSF51338">
    <property type="entry name" value="Composite domain of metallo-dependent hydrolases"/>
    <property type="match status" value="1"/>
</dbReference>
<proteinExistence type="predicted"/>
<feature type="domain" description="SnoaL-like" evidence="3">
    <location>
        <begin position="478"/>
        <end position="575"/>
    </location>
</feature>
<dbReference type="InterPro" id="IPR006680">
    <property type="entry name" value="Amidohydro-rel"/>
</dbReference>
<dbReference type="EMBL" id="VYQF01000005">
    <property type="protein sequence ID" value="KAA9037699.1"/>
    <property type="molecule type" value="Genomic_DNA"/>
</dbReference>
<dbReference type="SUPFAM" id="SSF54427">
    <property type="entry name" value="NTF2-like"/>
    <property type="match status" value="1"/>
</dbReference>
<evidence type="ECO:0000259" key="3">
    <source>
        <dbReference type="Pfam" id="PF12680"/>
    </source>
</evidence>
<gene>
    <name evidence="4" type="ORF">FW778_16525</name>
</gene>
<dbReference type="RefSeq" id="WP_150415933.1">
    <property type="nucleotide sequence ID" value="NZ_VYQF01000005.1"/>
</dbReference>
<dbReference type="InterPro" id="IPR032466">
    <property type="entry name" value="Metal_Hydrolase"/>
</dbReference>
<keyword evidence="5" id="KW-1185">Reference proteome</keyword>
<protein>
    <submittedName>
        <fullName evidence="4">Amidohydrolase family protein</fullName>
    </submittedName>
</protein>
<dbReference type="GO" id="GO:0016810">
    <property type="term" value="F:hydrolase activity, acting on carbon-nitrogen (but not peptide) bonds"/>
    <property type="evidence" value="ECO:0007669"/>
    <property type="project" value="InterPro"/>
</dbReference>
<feature type="domain" description="Amidohydrolase-related" evidence="2">
    <location>
        <begin position="74"/>
        <end position="463"/>
    </location>
</feature>
<sequence>MRYRVAFLTFIIFISLSTFSQTYITNVTVLDVIKQKLVPAQTVIIKDGIIANIQSSKKIKLPADAVTIDGTGKFLMPGLTDAHVHFFQSGGLYTRPDAINLTKDQPYEHEIAWVHDNMEDFLRRYLQCGITSVIDVGDTYSFLQQRDSFENKNYAPSIYMTGPLLTSYEPDVFKNLKTNEPFILVKTPEDGIKGVQAELPYHPDFIKIWYIVSQNKDSVEASAKRFAPIAKVIIDEAHKHGLKVAVHATERITAQLAVENDCDYLVHGVEDEIVNDDFIKLLKSKKVIDCPTLIVEDDYFKTFGQTTDYSTYDLMNSNPLQIGSIKDLKHLPDTTMIGFYKMRFRMPAVINKWHHDDSVRMVNLKKMIDGGITIAAGTDAGNIGTQHATSLYDELQAMKASGLTNWQIIQSATINGQKILNKESECGSITVGKKADLVLLSANPIDSLSNITKIDLVVKNGHVMSPDTLIKVTPLSLVEQQLNAYNARSIDAFVAPYADDAELYQFPGKLIGKGKDAMRKAYTAIFNSAPGLHCEVKDRIILGNTIIDKEVITGMGPSKIDGISIYQIENNKIKKVYIIL</sequence>
<dbReference type="PANTHER" id="PTHR43135:SF3">
    <property type="entry name" value="ALPHA-D-RIBOSE 1-METHYLPHOSPHONATE 5-TRIPHOSPHATE DIPHOSPHATASE"/>
    <property type="match status" value="1"/>
</dbReference>
<dbReference type="InterPro" id="IPR011059">
    <property type="entry name" value="Metal-dep_hydrolase_composite"/>
</dbReference>
<evidence type="ECO:0000256" key="1">
    <source>
        <dbReference type="SAM" id="SignalP"/>
    </source>
</evidence>
<dbReference type="InterPro" id="IPR051781">
    <property type="entry name" value="Metallo-dep_Hydrolase"/>
</dbReference>
<comment type="caution">
    <text evidence="4">The sequence shown here is derived from an EMBL/GenBank/DDBJ whole genome shotgun (WGS) entry which is preliminary data.</text>
</comment>
<dbReference type="Gene3D" id="2.30.40.10">
    <property type="entry name" value="Urease, subunit C, domain 1"/>
    <property type="match status" value="1"/>
</dbReference>